<evidence type="ECO:0000256" key="1">
    <source>
        <dbReference type="ARBA" id="ARBA00004651"/>
    </source>
</evidence>
<organism evidence="9 10">
    <name type="scientific">Clostridium amylolyticum</name>
    <dbReference type="NCBI Taxonomy" id="1121298"/>
    <lineage>
        <taxon>Bacteria</taxon>
        <taxon>Bacillati</taxon>
        <taxon>Bacillota</taxon>
        <taxon>Clostridia</taxon>
        <taxon>Eubacteriales</taxon>
        <taxon>Clostridiaceae</taxon>
        <taxon>Clostridium</taxon>
    </lineage>
</organism>
<keyword evidence="3" id="KW-1003">Cell membrane</keyword>
<dbReference type="PROSITE" id="PS50928">
    <property type="entry name" value="ABC_TM1"/>
    <property type="match status" value="1"/>
</dbReference>
<feature type="transmembrane region" description="Helical" evidence="7">
    <location>
        <begin position="122"/>
        <end position="142"/>
    </location>
</feature>
<evidence type="ECO:0000313" key="9">
    <source>
        <dbReference type="EMBL" id="SHI43205.1"/>
    </source>
</evidence>
<feature type="transmembrane region" description="Helical" evidence="7">
    <location>
        <begin position="94"/>
        <end position="116"/>
    </location>
</feature>
<accession>A0A1M6B3C0</accession>
<protein>
    <submittedName>
        <fullName evidence="9">NitT/TauT family transport system permease protein</fullName>
    </submittedName>
</protein>
<keyword evidence="6 7" id="KW-0472">Membrane</keyword>
<evidence type="ECO:0000256" key="2">
    <source>
        <dbReference type="ARBA" id="ARBA00022448"/>
    </source>
</evidence>
<dbReference type="InterPro" id="IPR035906">
    <property type="entry name" value="MetI-like_sf"/>
</dbReference>
<name>A0A1M6B3C0_9CLOT</name>
<evidence type="ECO:0000256" key="3">
    <source>
        <dbReference type="ARBA" id="ARBA00022475"/>
    </source>
</evidence>
<dbReference type="AlphaFoldDB" id="A0A1M6B3C0"/>
<gene>
    <name evidence="9" type="ORF">SAMN05444401_0615</name>
</gene>
<dbReference type="InterPro" id="IPR000515">
    <property type="entry name" value="MetI-like"/>
</dbReference>
<keyword evidence="5 7" id="KW-1133">Transmembrane helix</keyword>
<feature type="transmembrane region" description="Helical" evidence="7">
    <location>
        <begin position="60"/>
        <end position="82"/>
    </location>
</feature>
<dbReference type="Gene3D" id="1.10.3720.10">
    <property type="entry name" value="MetI-like"/>
    <property type="match status" value="1"/>
</dbReference>
<evidence type="ECO:0000256" key="6">
    <source>
        <dbReference type="ARBA" id="ARBA00023136"/>
    </source>
</evidence>
<dbReference type="EMBL" id="FQZO01000001">
    <property type="protein sequence ID" value="SHI43205.1"/>
    <property type="molecule type" value="Genomic_DNA"/>
</dbReference>
<keyword evidence="2 7" id="KW-0813">Transport</keyword>
<dbReference type="OrthoDB" id="9804353at2"/>
<feature type="transmembrane region" description="Helical" evidence="7">
    <location>
        <begin position="7"/>
        <end position="25"/>
    </location>
</feature>
<dbReference type="CDD" id="cd06261">
    <property type="entry name" value="TM_PBP2"/>
    <property type="match status" value="1"/>
</dbReference>
<comment type="subcellular location">
    <subcellularLocation>
        <location evidence="1 7">Cell membrane</location>
        <topology evidence="1 7">Multi-pass membrane protein</topology>
    </subcellularLocation>
</comment>
<proteinExistence type="inferred from homology"/>
<feature type="domain" description="ABC transmembrane type-1" evidence="8">
    <location>
        <begin position="56"/>
        <end position="240"/>
    </location>
</feature>
<evidence type="ECO:0000256" key="4">
    <source>
        <dbReference type="ARBA" id="ARBA00022692"/>
    </source>
</evidence>
<feature type="transmembrane region" description="Helical" evidence="7">
    <location>
        <begin position="163"/>
        <end position="196"/>
    </location>
</feature>
<evidence type="ECO:0000313" key="10">
    <source>
        <dbReference type="Proteomes" id="UP000184080"/>
    </source>
</evidence>
<dbReference type="STRING" id="1121298.SAMN05444401_0615"/>
<dbReference type="GO" id="GO:0055085">
    <property type="term" value="P:transmembrane transport"/>
    <property type="evidence" value="ECO:0007669"/>
    <property type="project" value="InterPro"/>
</dbReference>
<dbReference type="PANTHER" id="PTHR30151:SF20">
    <property type="entry name" value="ABC TRANSPORTER PERMEASE PROTEIN HI_0355-RELATED"/>
    <property type="match status" value="1"/>
</dbReference>
<dbReference type="GO" id="GO:0005886">
    <property type="term" value="C:plasma membrane"/>
    <property type="evidence" value="ECO:0007669"/>
    <property type="project" value="UniProtKB-SubCell"/>
</dbReference>
<evidence type="ECO:0000256" key="5">
    <source>
        <dbReference type="ARBA" id="ARBA00022989"/>
    </source>
</evidence>
<dbReference type="SUPFAM" id="SSF161098">
    <property type="entry name" value="MetI-like"/>
    <property type="match status" value="1"/>
</dbReference>
<dbReference type="Pfam" id="PF00528">
    <property type="entry name" value="BPD_transp_1"/>
    <property type="match status" value="1"/>
</dbReference>
<dbReference type="Proteomes" id="UP000184080">
    <property type="component" value="Unassembled WGS sequence"/>
</dbReference>
<comment type="similarity">
    <text evidence="7">Belongs to the binding-protein-dependent transport system permease family.</text>
</comment>
<keyword evidence="4 7" id="KW-0812">Transmembrane</keyword>
<evidence type="ECO:0000259" key="8">
    <source>
        <dbReference type="PROSITE" id="PS50928"/>
    </source>
</evidence>
<dbReference type="PANTHER" id="PTHR30151">
    <property type="entry name" value="ALKANE SULFONATE ABC TRANSPORTER-RELATED, MEMBRANE SUBUNIT"/>
    <property type="match status" value="1"/>
</dbReference>
<feature type="transmembrane region" description="Helical" evidence="7">
    <location>
        <begin position="216"/>
        <end position="236"/>
    </location>
</feature>
<reference evidence="9 10" key="1">
    <citation type="submission" date="2016-11" db="EMBL/GenBank/DDBJ databases">
        <authorList>
            <person name="Jaros S."/>
            <person name="Januszkiewicz K."/>
            <person name="Wedrychowicz H."/>
        </authorList>
    </citation>
    <scope>NUCLEOTIDE SEQUENCE [LARGE SCALE GENOMIC DNA]</scope>
    <source>
        <strain evidence="9 10">DSM 21864</strain>
    </source>
</reference>
<dbReference type="RefSeq" id="WP_073003732.1">
    <property type="nucleotide sequence ID" value="NZ_FQZO01000001.1"/>
</dbReference>
<sequence>MKTIKIKVLTFIQGFFILNLLWYIAAKALKIPALPVPQKIYSSLGRVVSDKLYIHLGYSLFRISSAIIISLIIGLAIGILMGYSKLWNSLLNPLVYFTYPIPKISLLPVIMLLFGLREKSKIIMIVLIIVFQIIIAVRDAVLNIPKETYHALKSMGASKFQMFLYITLPAAFSEILTSVRIALGTAISVLFFTEVYGTRYGLGYFIMDAWMRIDYIEMYCGIVIISLLGFILFAAIDTLESIICKGK</sequence>
<keyword evidence="10" id="KW-1185">Reference proteome</keyword>
<evidence type="ECO:0000256" key="7">
    <source>
        <dbReference type="RuleBase" id="RU363032"/>
    </source>
</evidence>